<gene>
    <name evidence="1" type="ORF">PAECIP111893_03916</name>
</gene>
<sequence length="196" mass="22432">MSFCEERFHTIDYLAEGNGSQRSAYEILMKLKVIQSLKVYDPILIGTVPIDLNIAGSDLDIACEVSDMKVFVQRAYELYGACDGYRCIHRLKDEVERSVVHFEYAGWPIEIFGQPVPTKQQNGYKHMIVEAKILALLGSERKEQIKLLKRSGLKTEPAFGQLLGLQGDPYRALTDMYHWNDEQLLHMVKMSMDEVV</sequence>
<dbReference type="EMBL" id="CAKMMF010000024">
    <property type="protein sequence ID" value="CAH1215302.1"/>
    <property type="molecule type" value="Genomic_DNA"/>
</dbReference>
<proteinExistence type="predicted"/>
<organism evidence="1 2">
    <name type="scientific">Paenibacillus plantiphilus</name>
    <dbReference type="NCBI Taxonomy" id="2905650"/>
    <lineage>
        <taxon>Bacteria</taxon>
        <taxon>Bacillati</taxon>
        <taxon>Bacillota</taxon>
        <taxon>Bacilli</taxon>
        <taxon>Bacillales</taxon>
        <taxon>Paenibacillaceae</taxon>
        <taxon>Paenibacillus</taxon>
    </lineage>
</organism>
<evidence type="ECO:0008006" key="3">
    <source>
        <dbReference type="Google" id="ProtNLM"/>
    </source>
</evidence>
<dbReference type="InterPro" id="IPR025365">
    <property type="entry name" value="DUF4269"/>
</dbReference>
<protein>
    <recommendedName>
        <fullName evidence="3">DUF4269 domain-containing protein</fullName>
    </recommendedName>
</protein>
<reference evidence="1" key="1">
    <citation type="submission" date="2022-01" db="EMBL/GenBank/DDBJ databases">
        <authorList>
            <person name="Criscuolo A."/>
        </authorList>
    </citation>
    <scope>NUCLEOTIDE SEQUENCE</scope>
    <source>
        <strain evidence="1">CIP111893</strain>
    </source>
</reference>
<dbReference type="Proteomes" id="UP000838686">
    <property type="component" value="Unassembled WGS sequence"/>
</dbReference>
<dbReference type="Pfam" id="PF14091">
    <property type="entry name" value="DUF4269"/>
    <property type="match status" value="1"/>
</dbReference>
<evidence type="ECO:0000313" key="1">
    <source>
        <dbReference type="EMBL" id="CAH1215302.1"/>
    </source>
</evidence>
<name>A0ABM9CIH1_9BACL</name>
<comment type="caution">
    <text evidence="1">The sequence shown here is derived from an EMBL/GenBank/DDBJ whole genome shotgun (WGS) entry which is preliminary data.</text>
</comment>
<accession>A0ABM9CIH1</accession>
<evidence type="ECO:0000313" key="2">
    <source>
        <dbReference type="Proteomes" id="UP000838686"/>
    </source>
</evidence>
<keyword evidence="2" id="KW-1185">Reference proteome</keyword>
<dbReference type="RefSeq" id="WP_236344269.1">
    <property type="nucleotide sequence ID" value="NZ_CAKMMF010000024.1"/>
</dbReference>